<name>A0A509EME3_9HYPH</name>
<evidence type="ECO:0000313" key="2">
    <source>
        <dbReference type="Proteomes" id="UP000410984"/>
    </source>
</evidence>
<gene>
    <name evidence="1" type="ORF">MET9862_05217</name>
</gene>
<organism evidence="1 2">
    <name type="scientific">Methylobacterium symbioticum</name>
    <dbReference type="NCBI Taxonomy" id="2584084"/>
    <lineage>
        <taxon>Bacteria</taxon>
        <taxon>Pseudomonadati</taxon>
        <taxon>Pseudomonadota</taxon>
        <taxon>Alphaproteobacteria</taxon>
        <taxon>Hyphomicrobiales</taxon>
        <taxon>Methylobacteriaceae</taxon>
        <taxon>Methylobacterium</taxon>
    </lineage>
</organism>
<dbReference type="Proteomes" id="UP000410984">
    <property type="component" value="Unassembled WGS sequence"/>
</dbReference>
<accession>A0A509EME3</accession>
<evidence type="ECO:0000313" key="1">
    <source>
        <dbReference type="EMBL" id="VUD74585.1"/>
    </source>
</evidence>
<protein>
    <submittedName>
        <fullName evidence="1">Uncharacterized protein</fullName>
    </submittedName>
</protein>
<reference evidence="1 2" key="1">
    <citation type="submission" date="2019-06" db="EMBL/GenBank/DDBJ databases">
        <authorList>
            <person name="Rodrigo-Torres L."/>
            <person name="Arahal R. D."/>
            <person name="Lucena T."/>
        </authorList>
    </citation>
    <scope>NUCLEOTIDE SEQUENCE [LARGE SCALE GENOMIC DNA]</scope>
    <source>
        <strain evidence="1 2">SB0023/3</strain>
    </source>
</reference>
<keyword evidence="2" id="KW-1185">Reference proteome</keyword>
<dbReference type="RefSeq" id="WP_244612917.1">
    <property type="nucleotide sequence ID" value="NZ_CABFPH010000137.1"/>
</dbReference>
<dbReference type="EMBL" id="CABFPH010000137">
    <property type="protein sequence ID" value="VUD74585.1"/>
    <property type="molecule type" value="Genomic_DNA"/>
</dbReference>
<dbReference type="AlphaFoldDB" id="A0A509EME3"/>
<sequence>MLDFLDRFGEQGQDLGWTDLNLFGVHPVIGTGRVDHCGALILATKPAEWMDATRINLGNTTYSRDKPGMPRGVPIWAFKG</sequence>
<proteinExistence type="predicted"/>